<reference evidence="1 2" key="1">
    <citation type="submission" date="2017-06" db="EMBL/GenBank/DDBJ databases">
        <authorList>
            <consortium name="Pathogen Informatics"/>
        </authorList>
    </citation>
    <scope>NUCLEOTIDE SEQUENCE [LARGE SCALE GENOMIC DNA]</scope>
    <source>
        <strain evidence="1 2">NCTC10570</strain>
    </source>
</reference>
<dbReference type="Pfam" id="PF02597">
    <property type="entry name" value="ThiS"/>
    <property type="match status" value="1"/>
</dbReference>
<dbReference type="PANTHER" id="PTHR34472:SF1">
    <property type="entry name" value="SULFUR CARRIER PROTEIN THIS"/>
    <property type="match status" value="1"/>
</dbReference>
<dbReference type="AlphaFoldDB" id="A0A239TMH8"/>
<dbReference type="InterPro" id="IPR010035">
    <property type="entry name" value="Thi_S"/>
</dbReference>
<evidence type="ECO:0000313" key="1">
    <source>
        <dbReference type="EMBL" id="SNU98649.1"/>
    </source>
</evidence>
<keyword evidence="2" id="KW-1185">Reference proteome</keyword>
<dbReference type="InterPro" id="IPR003749">
    <property type="entry name" value="ThiS/MoaD-like"/>
</dbReference>
<dbReference type="CDD" id="cd00565">
    <property type="entry name" value="Ubl_ThiS"/>
    <property type="match status" value="1"/>
</dbReference>
<dbReference type="SUPFAM" id="SSF54285">
    <property type="entry name" value="MoaD/ThiS"/>
    <property type="match status" value="1"/>
</dbReference>
<accession>A0A239TMH8</accession>
<sequence length="65" mass="7126">MITVNGQTEEFSQALSVLNYLTQKNYPTTRIAVEKNGVIVPKSQYESTMITDGDKLEIVTFVGGG</sequence>
<protein>
    <submittedName>
        <fullName evidence="1">Thiamine biosynthesis protein ThiS</fullName>
    </submittedName>
</protein>
<dbReference type="GeneID" id="78506981"/>
<dbReference type="Gene3D" id="3.10.20.30">
    <property type="match status" value="1"/>
</dbReference>
<gene>
    <name evidence="1" type="ORF">SAMEA4364220_00966</name>
</gene>
<dbReference type="EMBL" id="LT906446">
    <property type="protein sequence ID" value="SNU98649.1"/>
    <property type="molecule type" value="Genomic_DNA"/>
</dbReference>
<dbReference type="NCBIfam" id="TIGR01683">
    <property type="entry name" value="thiS"/>
    <property type="match status" value="1"/>
</dbReference>
<name>A0A239TMH8_9FIRM</name>
<dbReference type="eggNOG" id="COG2104">
    <property type="taxonomic scope" value="Bacteria"/>
</dbReference>
<organism evidence="1 2">
    <name type="scientific">Megamonas hypermegale</name>
    <dbReference type="NCBI Taxonomy" id="158847"/>
    <lineage>
        <taxon>Bacteria</taxon>
        <taxon>Bacillati</taxon>
        <taxon>Bacillota</taxon>
        <taxon>Negativicutes</taxon>
        <taxon>Selenomonadales</taxon>
        <taxon>Selenomonadaceae</taxon>
        <taxon>Megamonas</taxon>
    </lineage>
</organism>
<dbReference type="InterPro" id="IPR012675">
    <property type="entry name" value="Beta-grasp_dom_sf"/>
</dbReference>
<dbReference type="RefSeq" id="WP_027890805.1">
    <property type="nucleotide sequence ID" value="NZ_LT906446.1"/>
</dbReference>
<proteinExistence type="predicted"/>
<dbReference type="PANTHER" id="PTHR34472">
    <property type="entry name" value="SULFUR CARRIER PROTEIN THIS"/>
    <property type="match status" value="1"/>
</dbReference>
<dbReference type="InterPro" id="IPR016155">
    <property type="entry name" value="Mopterin_synth/thiamin_S_b"/>
</dbReference>
<evidence type="ECO:0000313" key="2">
    <source>
        <dbReference type="Proteomes" id="UP000215383"/>
    </source>
</evidence>
<dbReference type="Proteomes" id="UP000215383">
    <property type="component" value="Chromosome 1"/>
</dbReference>